<sequence length="684" mass="76871">MASLPSSKRPRTLAPETDGTPASSVSGVGDDADVEVTKVLEVDGDGGPTQQMIEEEARMAAEREEAERKLQAQQRKEFTKASREDKVARLDFLLSKSIAYSEFLAGKIKKEGEGATACVDGSVKGPALPQPALVTGGNMRPYQLVGVHWLVGLYENGLNGILGDEMGLGKTVQSIAMLAHLREQNVAGPFLVVGPLSTLHNWHREFKFWAPALESVIYHGSKDERAQLRGQYFRSKGKEGAYPVMITSYEIVIRDIKELRKLGWKFVIIDEGHRLKNMNCRLIRELKSIAGNKDCNRLLLTGTPLQNNLTELWSLLNFLLPDIFDDLESFQAWFDFDFSKENTEHKVMQGELQHSVVTKLHQILRPFLLRRLKSDVEMGIPKKFEYILFAWLSDWQQAMYQDLTNKQLNDSSGQRVSLQNVLMQLRKCCTHPYLFEWPRDDSGQEVVDEILLAASGKMQLLDRILTLLKKEGGHQILIFSQMTRMLDILEDYLAWKGFTFRRIDGTMGNDMRRAAMDDFQSDASIDVFLLSTRAGGLGINLVAADTCIIFDSDWNPHADLQAQDRCHRIGQKKTVMVYRLATAATVEEKVLHAAKQKLKLEQLVVSKGKFKDIGQKTDREDKLRENELKDLLAFDPSKAALGKGNKVITDEELLEVLDRSGSTKTGKGFVAVDKVTSAFDAMAS</sequence>
<evidence type="ECO:0000256" key="7">
    <source>
        <dbReference type="ARBA" id="ARBA00023054"/>
    </source>
</evidence>
<dbReference type="GO" id="GO:0005634">
    <property type="term" value="C:nucleus"/>
    <property type="evidence" value="ECO:0007669"/>
    <property type="project" value="UniProtKB-SubCell"/>
</dbReference>
<protein>
    <recommendedName>
        <fullName evidence="14">Helicase</fullName>
    </recommendedName>
</protein>
<dbReference type="CDD" id="cd18793">
    <property type="entry name" value="SF2_C_SNF"/>
    <property type="match status" value="1"/>
</dbReference>
<dbReference type="Pfam" id="PF00271">
    <property type="entry name" value="Helicase_C"/>
    <property type="match status" value="1"/>
</dbReference>
<evidence type="ECO:0000256" key="10">
    <source>
        <dbReference type="SAM" id="MobiDB-lite"/>
    </source>
</evidence>
<dbReference type="GO" id="GO:0005524">
    <property type="term" value="F:ATP binding"/>
    <property type="evidence" value="ECO:0007669"/>
    <property type="project" value="UniProtKB-KW"/>
</dbReference>
<feature type="domain" description="Helicase ATP-binding" evidence="11">
    <location>
        <begin position="151"/>
        <end position="322"/>
    </location>
</feature>
<evidence type="ECO:0008006" key="14">
    <source>
        <dbReference type="Google" id="ProtNLM"/>
    </source>
</evidence>
<keyword evidence="6" id="KW-0067">ATP-binding</keyword>
<evidence type="ECO:0000259" key="12">
    <source>
        <dbReference type="PROSITE" id="PS51194"/>
    </source>
</evidence>
<comment type="subcellular location">
    <subcellularLocation>
        <location evidence="1">Nucleus</location>
    </subcellularLocation>
</comment>
<dbReference type="PANTHER" id="PTHR10799">
    <property type="entry name" value="SNF2/RAD54 HELICASE FAMILY"/>
    <property type="match status" value="1"/>
</dbReference>
<accession>A0A7S3B0P5</accession>
<dbReference type="InterPro" id="IPR001650">
    <property type="entry name" value="Helicase_C-like"/>
</dbReference>
<dbReference type="PROSITE" id="PS51192">
    <property type="entry name" value="HELICASE_ATP_BIND_1"/>
    <property type="match status" value="1"/>
</dbReference>
<dbReference type="Pfam" id="PF00176">
    <property type="entry name" value="SNF2-rel_dom"/>
    <property type="match status" value="1"/>
</dbReference>
<keyword evidence="4" id="KW-0378">Hydrolase</keyword>
<evidence type="ECO:0000256" key="8">
    <source>
        <dbReference type="ARBA" id="ARBA00023242"/>
    </source>
</evidence>
<dbReference type="GO" id="GO:0004386">
    <property type="term" value="F:helicase activity"/>
    <property type="evidence" value="ECO:0007669"/>
    <property type="project" value="UniProtKB-KW"/>
</dbReference>
<dbReference type="InterPro" id="IPR014001">
    <property type="entry name" value="Helicase_ATP-bd"/>
</dbReference>
<comment type="similarity">
    <text evidence="2">Belongs to the SNF2/RAD54 helicase family.</text>
</comment>
<dbReference type="SUPFAM" id="SSF52540">
    <property type="entry name" value="P-loop containing nucleoside triphosphate hydrolases"/>
    <property type="match status" value="2"/>
</dbReference>
<evidence type="ECO:0000256" key="4">
    <source>
        <dbReference type="ARBA" id="ARBA00022801"/>
    </source>
</evidence>
<evidence type="ECO:0000256" key="3">
    <source>
        <dbReference type="ARBA" id="ARBA00022741"/>
    </source>
</evidence>
<dbReference type="InterPro" id="IPR038718">
    <property type="entry name" value="SNF2-like_sf"/>
</dbReference>
<dbReference type="InterPro" id="IPR049730">
    <property type="entry name" value="SNF2/RAD54-like_C"/>
</dbReference>
<evidence type="ECO:0000256" key="1">
    <source>
        <dbReference type="ARBA" id="ARBA00004123"/>
    </source>
</evidence>
<evidence type="ECO:0000313" key="13">
    <source>
        <dbReference type="EMBL" id="CAE0121307.1"/>
    </source>
</evidence>
<evidence type="ECO:0000256" key="2">
    <source>
        <dbReference type="ARBA" id="ARBA00007025"/>
    </source>
</evidence>
<dbReference type="PROSITE" id="PS51194">
    <property type="entry name" value="HELICASE_CTER"/>
    <property type="match status" value="1"/>
</dbReference>
<evidence type="ECO:0000259" key="11">
    <source>
        <dbReference type="PROSITE" id="PS51192"/>
    </source>
</evidence>
<dbReference type="InterPro" id="IPR000330">
    <property type="entry name" value="SNF2_N"/>
</dbReference>
<evidence type="ECO:0000256" key="9">
    <source>
        <dbReference type="SAM" id="Coils"/>
    </source>
</evidence>
<dbReference type="EMBL" id="HBHX01039668">
    <property type="protein sequence ID" value="CAE0121307.1"/>
    <property type="molecule type" value="Transcribed_RNA"/>
</dbReference>
<dbReference type="SMART" id="SM00487">
    <property type="entry name" value="DEXDc"/>
    <property type="match status" value="1"/>
</dbReference>
<keyword evidence="8" id="KW-0539">Nucleus</keyword>
<keyword evidence="7 9" id="KW-0175">Coiled coil</keyword>
<dbReference type="SMART" id="SM00490">
    <property type="entry name" value="HELICc"/>
    <property type="match status" value="1"/>
</dbReference>
<dbReference type="Gene3D" id="3.40.50.300">
    <property type="entry name" value="P-loop containing nucleotide triphosphate hydrolases"/>
    <property type="match status" value="1"/>
</dbReference>
<dbReference type="AlphaFoldDB" id="A0A7S3B0P5"/>
<dbReference type="Gene3D" id="3.40.50.10810">
    <property type="entry name" value="Tandem AAA-ATPase domain"/>
    <property type="match status" value="1"/>
</dbReference>
<proteinExistence type="inferred from homology"/>
<organism evidence="13">
    <name type="scientific">Haptolina ericina</name>
    <dbReference type="NCBI Taxonomy" id="156174"/>
    <lineage>
        <taxon>Eukaryota</taxon>
        <taxon>Haptista</taxon>
        <taxon>Haptophyta</taxon>
        <taxon>Prymnesiophyceae</taxon>
        <taxon>Prymnesiales</taxon>
        <taxon>Prymnesiaceae</taxon>
        <taxon>Haptolina</taxon>
    </lineage>
</organism>
<dbReference type="GO" id="GO:0016787">
    <property type="term" value="F:hydrolase activity"/>
    <property type="evidence" value="ECO:0007669"/>
    <property type="project" value="UniProtKB-KW"/>
</dbReference>
<feature type="coiled-coil region" evidence="9">
    <location>
        <begin position="49"/>
        <end position="76"/>
    </location>
</feature>
<keyword evidence="3" id="KW-0547">Nucleotide-binding</keyword>
<dbReference type="FunFam" id="3.40.50.10810:FF:000015">
    <property type="entry name" value="lymphoid-specific helicase isoform X1"/>
    <property type="match status" value="1"/>
</dbReference>
<feature type="domain" description="Helicase C-terminal" evidence="12">
    <location>
        <begin position="460"/>
        <end position="611"/>
    </location>
</feature>
<keyword evidence="5" id="KW-0347">Helicase</keyword>
<evidence type="ECO:0000256" key="6">
    <source>
        <dbReference type="ARBA" id="ARBA00022840"/>
    </source>
</evidence>
<feature type="region of interest" description="Disordered" evidence="10">
    <location>
        <begin position="1"/>
        <end position="33"/>
    </location>
</feature>
<name>A0A7S3B0P5_9EUKA</name>
<evidence type="ECO:0000256" key="5">
    <source>
        <dbReference type="ARBA" id="ARBA00022806"/>
    </source>
</evidence>
<gene>
    <name evidence="13" type="ORF">HERI1096_LOCUS22008</name>
</gene>
<reference evidence="13" key="1">
    <citation type="submission" date="2021-01" db="EMBL/GenBank/DDBJ databases">
        <authorList>
            <person name="Corre E."/>
            <person name="Pelletier E."/>
            <person name="Niang G."/>
            <person name="Scheremetjew M."/>
            <person name="Finn R."/>
            <person name="Kale V."/>
            <person name="Holt S."/>
            <person name="Cochrane G."/>
            <person name="Meng A."/>
            <person name="Brown T."/>
            <person name="Cohen L."/>
        </authorList>
    </citation>
    <scope>NUCLEOTIDE SEQUENCE</scope>
    <source>
        <strain evidence="13">CCMP281</strain>
    </source>
</reference>
<dbReference type="InterPro" id="IPR027417">
    <property type="entry name" value="P-loop_NTPase"/>
</dbReference>